<dbReference type="InterPro" id="IPR036390">
    <property type="entry name" value="WH_DNA-bd_sf"/>
</dbReference>
<feature type="compositionally biased region" description="Polar residues" evidence="6">
    <location>
        <begin position="486"/>
        <end position="511"/>
    </location>
</feature>
<comment type="caution">
    <text evidence="8">The sequence shown here is derived from an EMBL/GenBank/DDBJ whole genome shotgun (WGS) entry which is preliminary data.</text>
</comment>
<feature type="compositionally biased region" description="Low complexity" evidence="6">
    <location>
        <begin position="778"/>
        <end position="794"/>
    </location>
</feature>
<proteinExistence type="inferred from homology"/>
<dbReference type="SMART" id="SM00415">
    <property type="entry name" value="HSF"/>
    <property type="match status" value="1"/>
</dbReference>
<keyword evidence="4" id="KW-0539">Nucleus</keyword>
<feature type="compositionally biased region" description="Basic residues" evidence="6">
    <location>
        <begin position="105"/>
        <end position="115"/>
    </location>
</feature>
<comment type="subcellular location">
    <subcellularLocation>
        <location evidence="1">Nucleus</location>
    </subcellularLocation>
</comment>
<sequence length="794" mass="84397">MNNPYTPRGYDLPAHHQAAYPPEPPHSPFGYPALPQSQSFASHYSPVHADQHPPYRRQTLPQSSPDTYSSAPPAAAGDGWNWDQPRTVPVPDSYSSYPLGPPIVHQRRPLPHHHASASYDQPPGPSGDIGGDLDRDSYQYNDMLPPHHQTQPQGYTRSSEEEEPPQQHDKTAAGRKKKGSKKAEGKQPTFLTKLYALLADEATSHIIRWDESGENIIIENPEELADKILPVVYRQSRFASFSRQLNIYGFNRKLSLRNVERGICDPDASTWSHTSLTRDSSPQEILQFKRRVPPRPSQSAKRSLLSQTGPTPAASGTGYHGSLPILPGSNYNSSYANMENYPAFPGSGDDGASPTSSESMSGGGEAKEWRNPPDAYQINLLPDVAEEPPSAIYPGKEYLGFATQAGYGGVPRAYDGWKSGHAQGLGEDVVGSGVNFDYGTPEKDIFYQGIPKHLSDSPKRVGIDIPRVHPSLPLPRQPLQAHYPSHSLSSAPADKSPTSLVPQNAPANSGGFSIPIKVQQQHVRTRSVQGEPPSALLFSPVADGGWGDVPEPAQQQMQGQMNPPPSAPTAGQFNPLDPAAWVRRGMVDISAAAGSGTPVPFNSGTSSRVCSSPASLPSNIGGFAPTPIGHRRLASGGSTPGMGALGGQSLGALGENTPSTVSPGAWKSMAGGAFSLPSASLLQSQLNLPPATSNMNGPTNESPRAPSAITPAQQARQERRASMPSSPYILQSPRQRPILLPGAGSWTGASLGPLRTVSSERGRRGSGVAVPESVEGMSQGSVSGDEASSSGSSR</sequence>
<protein>
    <recommendedName>
        <fullName evidence="7">HSF-type DNA-binding domain-containing protein</fullName>
    </recommendedName>
</protein>
<feature type="compositionally biased region" description="Polar residues" evidence="6">
    <location>
        <begin position="692"/>
        <end position="702"/>
    </location>
</feature>
<dbReference type="InterPro" id="IPR000232">
    <property type="entry name" value="HSF_DNA-bd"/>
</dbReference>
<dbReference type="STRING" id="1295533.A0A1E3I4L6"/>
<evidence type="ECO:0000256" key="3">
    <source>
        <dbReference type="ARBA" id="ARBA00023125"/>
    </source>
</evidence>
<gene>
    <name evidence="8" type="ORF">L202_01587</name>
</gene>
<dbReference type="PANTHER" id="PTHR10015:SF427">
    <property type="entry name" value="HEAT SHOCK FACTOR PROTEIN"/>
    <property type="match status" value="1"/>
</dbReference>
<dbReference type="GO" id="GO:0005634">
    <property type="term" value="C:nucleus"/>
    <property type="evidence" value="ECO:0007669"/>
    <property type="project" value="UniProtKB-SubCell"/>
</dbReference>
<evidence type="ECO:0000256" key="2">
    <source>
        <dbReference type="ARBA" id="ARBA00006403"/>
    </source>
</evidence>
<dbReference type="Gene3D" id="1.10.10.10">
    <property type="entry name" value="Winged helix-like DNA-binding domain superfamily/Winged helix DNA-binding domain"/>
    <property type="match status" value="1"/>
</dbReference>
<feature type="compositionally biased region" description="Polar residues" evidence="6">
    <location>
        <begin position="297"/>
        <end position="310"/>
    </location>
</feature>
<feature type="region of interest" description="Disordered" evidence="6">
    <location>
        <begin position="472"/>
        <end position="512"/>
    </location>
</feature>
<feature type="region of interest" description="Disordered" evidence="6">
    <location>
        <begin position="687"/>
        <end position="794"/>
    </location>
</feature>
<evidence type="ECO:0000313" key="8">
    <source>
        <dbReference type="EMBL" id="ODN83448.1"/>
    </source>
</evidence>
<dbReference type="RefSeq" id="XP_018997448.1">
    <property type="nucleotide sequence ID" value="XM_019135021.1"/>
</dbReference>
<feature type="compositionally biased region" description="Polar residues" evidence="6">
    <location>
        <begin position="148"/>
        <end position="157"/>
    </location>
</feature>
<feature type="domain" description="HSF-type DNA-binding" evidence="7">
    <location>
        <begin position="186"/>
        <end position="387"/>
    </location>
</feature>
<dbReference type="SUPFAM" id="SSF46785">
    <property type="entry name" value="Winged helix' DNA-binding domain"/>
    <property type="match status" value="1"/>
</dbReference>
<dbReference type="OrthoDB" id="432483at2759"/>
<evidence type="ECO:0000256" key="1">
    <source>
        <dbReference type="ARBA" id="ARBA00004123"/>
    </source>
</evidence>
<dbReference type="AlphaFoldDB" id="A0A1E3I4L6"/>
<dbReference type="PANTHER" id="PTHR10015">
    <property type="entry name" value="HEAT SHOCK TRANSCRIPTION FACTOR"/>
    <property type="match status" value="1"/>
</dbReference>
<feature type="region of interest" description="Disordered" evidence="6">
    <location>
        <begin position="342"/>
        <end position="371"/>
    </location>
</feature>
<keyword evidence="9" id="KW-1185">Reference proteome</keyword>
<name>A0A1E3I4L6_9TREE</name>
<keyword evidence="3" id="KW-0238">DNA-binding</keyword>
<feature type="region of interest" description="Disordered" evidence="6">
    <location>
        <begin position="290"/>
        <end position="321"/>
    </location>
</feature>
<evidence type="ECO:0000256" key="6">
    <source>
        <dbReference type="SAM" id="MobiDB-lite"/>
    </source>
</evidence>
<dbReference type="EMBL" id="AWGJ01000002">
    <property type="protein sequence ID" value="ODN83448.1"/>
    <property type="molecule type" value="Genomic_DNA"/>
</dbReference>
<dbReference type="GO" id="GO:0043565">
    <property type="term" value="F:sequence-specific DNA binding"/>
    <property type="evidence" value="ECO:0007669"/>
    <property type="project" value="InterPro"/>
</dbReference>
<feature type="compositionally biased region" description="Polar residues" evidence="6">
    <location>
        <begin position="723"/>
        <end position="734"/>
    </location>
</feature>
<dbReference type="Pfam" id="PF00447">
    <property type="entry name" value="HSF_DNA-bind"/>
    <property type="match status" value="1"/>
</dbReference>
<evidence type="ECO:0000313" key="9">
    <source>
        <dbReference type="Proteomes" id="UP000094065"/>
    </source>
</evidence>
<evidence type="ECO:0000259" key="7">
    <source>
        <dbReference type="SMART" id="SM00415"/>
    </source>
</evidence>
<feature type="compositionally biased region" description="Polar residues" evidence="6">
    <location>
        <begin position="59"/>
        <end position="70"/>
    </location>
</feature>
<dbReference type="InterPro" id="IPR036388">
    <property type="entry name" value="WH-like_DNA-bd_sf"/>
</dbReference>
<dbReference type="GO" id="GO:0003700">
    <property type="term" value="F:DNA-binding transcription factor activity"/>
    <property type="evidence" value="ECO:0007669"/>
    <property type="project" value="InterPro"/>
</dbReference>
<comment type="similarity">
    <text evidence="2 5">Belongs to the HSF family.</text>
</comment>
<organism evidence="8 9">
    <name type="scientific">Cryptococcus amylolentus CBS 6039</name>
    <dbReference type="NCBI Taxonomy" id="1295533"/>
    <lineage>
        <taxon>Eukaryota</taxon>
        <taxon>Fungi</taxon>
        <taxon>Dikarya</taxon>
        <taxon>Basidiomycota</taxon>
        <taxon>Agaricomycotina</taxon>
        <taxon>Tremellomycetes</taxon>
        <taxon>Tremellales</taxon>
        <taxon>Cryptococcaceae</taxon>
        <taxon>Cryptococcus</taxon>
    </lineage>
</organism>
<feature type="region of interest" description="Disordered" evidence="6">
    <location>
        <begin position="1"/>
        <end position="185"/>
    </location>
</feature>
<accession>A0A1E3I4L6</accession>
<dbReference type="Proteomes" id="UP000094065">
    <property type="component" value="Unassembled WGS sequence"/>
</dbReference>
<dbReference type="PRINTS" id="PR00056">
    <property type="entry name" value="HSFDOMAIN"/>
</dbReference>
<dbReference type="GeneID" id="30152896"/>
<evidence type="ECO:0000256" key="5">
    <source>
        <dbReference type="RuleBase" id="RU004020"/>
    </source>
</evidence>
<reference evidence="8 9" key="1">
    <citation type="submission" date="2016-06" db="EMBL/GenBank/DDBJ databases">
        <title>Evolution of pathogenesis and genome organization in the Tremellales.</title>
        <authorList>
            <person name="Cuomo C."/>
            <person name="Litvintseva A."/>
            <person name="Heitman J."/>
            <person name="Chen Y."/>
            <person name="Sun S."/>
            <person name="Springer D."/>
            <person name="Dromer F."/>
            <person name="Young S."/>
            <person name="Zeng Q."/>
            <person name="Chapman S."/>
            <person name="Gujja S."/>
            <person name="Saif S."/>
            <person name="Birren B."/>
        </authorList>
    </citation>
    <scope>NUCLEOTIDE SEQUENCE [LARGE SCALE GENOMIC DNA]</scope>
    <source>
        <strain evidence="8 9">CBS 6039</strain>
    </source>
</reference>
<evidence type="ECO:0000256" key="4">
    <source>
        <dbReference type="ARBA" id="ARBA00023242"/>
    </source>
</evidence>